<dbReference type="Proteomes" id="UP001222027">
    <property type="component" value="Unassembled WGS sequence"/>
</dbReference>
<gene>
    <name evidence="5" type="ORF">OPV22_018910</name>
</gene>
<dbReference type="InterPro" id="IPR016024">
    <property type="entry name" value="ARM-type_fold"/>
</dbReference>
<dbReference type="InterPro" id="IPR000225">
    <property type="entry name" value="Armadillo"/>
</dbReference>
<evidence type="ECO:0000256" key="3">
    <source>
        <dbReference type="SAM" id="MobiDB-lite"/>
    </source>
</evidence>
<feature type="repeat" description="ARM" evidence="2">
    <location>
        <begin position="141"/>
        <end position="183"/>
    </location>
</feature>
<dbReference type="SMART" id="SM00185">
    <property type="entry name" value="ARM"/>
    <property type="match status" value="3"/>
</dbReference>
<name>A0AAV8QWZ6_ENSVE</name>
<proteinExistence type="predicted"/>
<dbReference type="EMBL" id="JAQQAF010000005">
    <property type="protein sequence ID" value="KAJ8486425.1"/>
    <property type="molecule type" value="Genomic_DNA"/>
</dbReference>
<dbReference type="PANTHER" id="PTHR23315:SF256">
    <property type="entry name" value="ARM REPEAT SUPERFAMILY PROTEIN"/>
    <property type="match status" value="1"/>
</dbReference>
<organism evidence="5 6">
    <name type="scientific">Ensete ventricosum</name>
    <name type="common">Abyssinian banana</name>
    <name type="synonym">Musa ensete</name>
    <dbReference type="NCBI Taxonomy" id="4639"/>
    <lineage>
        <taxon>Eukaryota</taxon>
        <taxon>Viridiplantae</taxon>
        <taxon>Streptophyta</taxon>
        <taxon>Embryophyta</taxon>
        <taxon>Tracheophyta</taxon>
        <taxon>Spermatophyta</taxon>
        <taxon>Magnoliopsida</taxon>
        <taxon>Liliopsida</taxon>
        <taxon>Zingiberales</taxon>
        <taxon>Musaceae</taxon>
        <taxon>Ensete</taxon>
    </lineage>
</organism>
<evidence type="ECO:0000313" key="5">
    <source>
        <dbReference type="EMBL" id="KAJ8486425.1"/>
    </source>
</evidence>
<feature type="compositionally biased region" description="Pro residues" evidence="3">
    <location>
        <begin position="1"/>
        <end position="40"/>
    </location>
</feature>
<evidence type="ECO:0000256" key="1">
    <source>
        <dbReference type="ARBA" id="ARBA00022786"/>
    </source>
</evidence>
<dbReference type="PROSITE" id="PS50176">
    <property type="entry name" value="ARM_REPEAT"/>
    <property type="match status" value="1"/>
</dbReference>
<dbReference type="InterPro" id="IPR011989">
    <property type="entry name" value="ARM-like"/>
</dbReference>
<dbReference type="AlphaFoldDB" id="A0AAV8QWZ6"/>
<dbReference type="InterPro" id="IPR058678">
    <property type="entry name" value="ARM_PUB"/>
</dbReference>
<evidence type="ECO:0000256" key="2">
    <source>
        <dbReference type="PROSITE-ProRule" id="PRU00259"/>
    </source>
</evidence>
<reference evidence="5 6" key="1">
    <citation type="submission" date="2022-12" db="EMBL/GenBank/DDBJ databases">
        <title>Chromosome-scale assembly of the Ensete ventricosum genome.</title>
        <authorList>
            <person name="Dussert Y."/>
            <person name="Stocks J."/>
            <person name="Wendawek A."/>
            <person name="Woldeyes F."/>
            <person name="Nichols R.A."/>
            <person name="Borrell J.S."/>
        </authorList>
    </citation>
    <scope>NUCLEOTIDE SEQUENCE [LARGE SCALE GENOMIC DNA]</scope>
    <source>
        <strain evidence="6">cv. Maze</strain>
        <tissue evidence="5">Seeds</tissue>
    </source>
</reference>
<comment type="caution">
    <text evidence="5">The sequence shown here is derived from an EMBL/GenBank/DDBJ whole genome shotgun (WGS) entry which is preliminary data.</text>
</comment>
<feature type="region of interest" description="Disordered" evidence="3">
    <location>
        <begin position="1"/>
        <end position="51"/>
    </location>
</feature>
<evidence type="ECO:0000313" key="6">
    <source>
        <dbReference type="Proteomes" id="UP001222027"/>
    </source>
</evidence>
<accession>A0AAV8QWZ6</accession>
<keyword evidence="6" id="KW-1185">Reference proteome</keyword>
<dbReference type="PANTHER" id="PTHR23315">
    <property type="entry name" value="U BOX DOMAIN-CONTAINING"/>
    <property type="match status" value="1"/>
</dbReference>
<feature type="domain" description="U-box" evidence="4">
    <location>
        <begin position="216"/>
        <end position="350"/>
    </location>
</feature>
<dbReference type="Pfam" id="PF25598">
    <property type="entry name" value="ARM_PUB"/>
    <property type="match status" value="2"/>
</dbReference>
<feature type="domain" description="U-box" evidence="4">
    <location>
        <begin position="53"/>
        <end position="211"/>
    </location>
</feature>
<keyword evidence="1" id="KW-0833">Ubl conjugation pathway</keyword>
<evidence type="ECO:0000259" key="4">
    <source>
        <dbReference type="Pfam" id="PF25598"/>
    </source>
</evidence>
<protein>
    <recommendedName>
        <fullName evidence="4">U-box domain-containing protein</fullName>
    </recommendedName>
</protein>
<dbReference type="SUPFAM" id="SSF48371">
    <property type="entry name" value="ARM repeat"/>
    <property type="match status" value="1"/>
</dbReference>
<dbReference type="Gene3D" id="1.25.10.10">
    <property type="entry name" value="Leucine-rich Repeat Variant"/>
    <property type="match status" value="2"/>
</dbReference>
<sequence>MCQNPKPSPAPNPDPSPSSSPRPRPRPRPGPSHSPSPSRNPNPGGEERWRGDLKKQALVQDLARRLSGGDMSTRVQAAREVRKLARASAKSRSAFAVAPVVQPLIAMLPSPDHDAREAALLAILNIAVRNEGNKDKIVKSGAVPHLVELLRSGKNSLRELATAAVLTLSASTPNKPTIATSGAVPLLVEILISGSIQGRVDAVTALYNLSSCEDSSNFILPSEAAKPLLALLKDCKRYSKFAEKATGLLEILSRTEEGRNLISDFDGGILSLVETIEEGSLLSAEYAVGVLLSLCSSCREKYRELILKEGPIPGLMLLTAEGTKKARERAHNILDLLRDDSKKKKVASKDLEILAFDIATRVDGPVKAAATAKRIMEDMGLGVNPTRPLNGKPSSLPVAWEHFDEGAHFCIRYDVDLGSSMSARIICPLLYHDDISFPSAISALLLPSAPCALLLVPGETLNRILPFIPTSI</sequence>